<dbReference type="RefSeq" id="WP_072709122.1">
    <property type="nucleotide sequence ID" value="NZ_FMJB01000064.1"/>
</dbReference>
<feature type="signal peptide" evidence="1">
    <location>
        <begin position="1"/>
        <end position="28"/>
    </location>
</feature>
<sequence length="226" mass="25542">MFGTATKITIKAAMMLAVVSGLATPAFAAKPPSARQLAQLCGQAPIVRVVENIRQPVVTTRKPASYSKKIKAGWRIQGLAELKRSFKANFQWEMLNTAAGSCLRIKSVQVQTGVIQPQIWINPRIRRNSCEYKVTLNHELQHVQNHNAYIRQFSNDVRRNLASRLRNKSGMVINAGTDTRAAKDILMQRTMDILYASNRSFDAIADSKDRAMDTETNYRREYNICR</sequence>
<dbReference type="AlphaFoldDB" id="A0A1M4N608"/>
<reference evidence="3" key="1">
    <citation type="submission" date="2016-09" db="EMBL/GenBank/DDBJ databases">
        <authorList>
            <person name="Wibberg D."/>
        </authorList>
    </citation>
    <scope>NUCLEOTIDE SEQUENCE [LARGE SCALE GENOMIC DNA]</scope>
</reference>
<name>A0A1M4N608_9RHOB</name>
<organism evidence="2 3">
    <name type="scientific">Donghicola eburneus</name>
    <dbReference type="NCBI Taxonomy" id="393278"/>
    <lineage>
        <taxon>Bacteria</taxon>
        <taxon>Pseudomonadati</taxon>
        <taxon>Pseudomonadota</taxon>
        <taxon>Alphaproteobacteria</taxon>
        <taxon>Rhodobacterales</taxon>
        <taxon>Roseobacteraceae</taxon>
        <taxon>Donghicola</taxon>
    </lineage>
</organism>
<keyword evidence="1" id="KW-0732">Signal</keyword>
<proteinExistence type="predicted"/>
<evidence type="ECO:0000256" key="1">
    <source>
        <dbReference type="SAM" id="SignalP"/>
    </source>
</evidence>
<evidence type="ECO:0008006" key="4">
    <source>
        <dbReference type="Google" id="ProtNLM"/>
    </source>
</evidence>
<dbReference type="Proteomes" id="UP000184085">
    <property type="component" value="Unassembled WGS sequence"/>
</dbReference>
<accession>A0A1M4N608</accession>
<dbReference type="EMBL" id="FMJB01000064">
    <property type="protein sequence ID" value="SCM69487.1"/>
    <property type="molecule type" value="Genomic_DNA"/>
</dbReference>
<evidence type="ECO:0000313" key="2">
    <source>
        <dbReference type="EMBL" id="SCM69487.1"/>
    </source>
</evidence>
<evidence type="ECO:0000313" key="3">
    <source>
        <dbReference type="Proteomes" id="UP000184085"/>
    </source>
</evidence>
<keyword evidence="3" id="KW-1185">Reference proteome</keyword>
<feature type="chain" id="PRO_5009906803" description="Secreted protein" evidence="1">
    <location>
        <begin position="29"/>
        <end position="226"/>
    </location>
</feature>
<gene>
    <name evidence="2" type="ORF">KARMA_3726</name>
</gene>
<protein>
    <recommendedName>
        <fullName evidence="4">Secreted protein</fullName>
    </recommendedName>
</protein>